<keyword evidence="2" id="KW-0479">Metal-binding</keyword>
<dbReference type="EMBL" id="JARRAF010000009">
    <property type="protein sequence ID" value="MDK2124362.1"/>
    <property type="molecule type" value="Genomic_DNA"/>
</dbReference>
<evidence type="ECO:0000259" key="5">
    <source>
        <dbReference type="PROSITE" id="PS51891"/>
    </source>
</evidence>
<evidence type="ECO:0000313" key="6">
    <source>
        <dbReference type="EMBL" id="MDK2124362.1"/>
    </source>
</evidence>
<name>A0ABT7E0D3_9NEIS</name>
<dbReference type="Pfam" id="PF04828">
    <property type="entry name" value="GFA"/>
    <property type="match status" value="1"/>
</dbReference>
<evidence type="ECO:0000256" key="2">
    <source>
        <dbReference type="ARBA" id="ARBA00022723"/>
    </source>
</evidence>
<feature type="domain" description="CENP-V/GFA" evidence="5">
    <location>
        <begin position="3"/>
        <end position="118"/>
    </location>
</feature>
<dbReference type="PROSITE" id="PS51891">
    <property type="entry name" value="CENP_V_GFA"/>
    <property type="match status" value="1"/>
</dbReference>
<dbReference type="PANTHER" id="PTHR33337:SF40">
    <property type="entry name" value="CENP-V_GFA DOMAIN-CONTAINING PROTEIN-RELATED"/>
    <property type="match status" value="1"/>
</dbReference>
<dbReference type="Proteomes" id="UP001172778">
    <property type="component" value="Unassembled WGS sequence"/>
</dbReference>
<evidence type="ECO:0000256" key="1">
    <source>
        <dbReference type="ARBA" id="ARBA00005495"/>
    </source>
</evidence>
<accession>A0ABT7E0D3</accession>
<evidence type="ECO:0000256" key="3">
    <source>
        <dbReference type="ARBA" id="ARBA00022833"/>
    </source>
</evidence>
<sequence length="132" mass="14190">MTYSGGCLCGAIRYQLGGEPKVVALCHCNDCRRSAGAPMVTWAMYPESALTVSGGQVKTINSSGSALRSFCPDCGTGLFYRNAAVLPGLVDIQASTLDNPDALPPTIQIQTAERLQWVEHLHEIKAFERYPG</sequence>
<comment type="caution">
    <text evidence="6">The sequence shown here is derived from an EMBL/GenBank/DDBJ whole genome shotgun (WGS) entry which is preliminary data.</text>
</comment>
<dbReference type="InterPro" id="IPR006913">
    <property type="entry name" value="CENP-V/GFA"/>
</dbReference>
<protein>
    <submittedName>
        <fullName evidence="6">GFA family protein</fullName>
    </submittedName>
</protein>
<dbReference type="RefSeq" id="WP_284100674.1">
    <property type="nucleotide sequence ID" value="NZ_JARRAF010000009.1"/>
</dbReference>
<dbReference type="SUPFAM" id="SSF51316">
    <property type="entry name" value="Mss4-like"/>
    <property type="match status" value="1"/>
</dbReference>
<reference evidence="6" key="1">
    <citation type="submission" date="2023-03" db="EMBL/GenBank/DDBJ databases">
        <title>Chitinimonas shenzhenensis gen. nov., sp. nov., a novel member of family Burkholderiaceae isolated from activated sludge collected in Shen Zhen, China.</title>
        <authorList>
            <person name="Wang X."/>
        </authorList>
    </citation>
    <scope>NUCLEOTIDE SEQUENCE</scope>
    <source>
        <strain evidence="6">DQS-5</strain>
    </source>
</reference>
<dbReference type="InterPro" id="IPR011057">
    <property type="entry name" value="Mss4-like_sf"/>
</dbReference>
<gene>
    <name evidence="6" type="ORF">PZA18_09895</name>
</gene>
<evidence type="ECO:0000256" key="4">
    <source>
        <dbReference type="ARBA" id="ARBA00023239"/>
    </source>
</evidence>
<dbReference type="Gene3D" id="3.90.1590.10">
    <property type="entry name" value="glutathione-dependent formaldehyde- activating enzyme (gfa)"/>
    <property type="match status" value="1"/>
</dbReference>
<keyword evidence="4" id="KW-0456">Lyase</keyword>
<proteinExistence type="inferred from homology"/>
<comment type="similarity">
    <text evidence="1">Belongs to the Gfa family.</text>
</comment>
<keyword evidence="3" id="KW-0862">Zinc</keyword>
<organism evidence="6 7">
    <name type="scientific">Parachitinimonas caeni</name>
    <dbReference type="NCBI Taxonomy" id="3031301"/>
    <lineage>
        <taxon>Bacteria</taxon>
        <taxon>Pseudomonadati</taxon>
        <taxon>Pseudomonadota</taxon>
        <taxon>Betaproteobacteria</taxon>
        <taxon>Neisseriales</taxon>
        <taxon>Chitinibacteraceae</taxon>
        <taxon>Parachitinimonas</taxon>
    </lineage>
</organism>
<evidence type="ECO:0000313" key="7">
    <source>
        <dbReference type="Proteomes" id="UP001172778"/>
    </source>
</evidence>
<keyword evidence="7" id="KW-1185">Reference proteome</keyword>
<dbReference type="PANTHER" id="PTHR33337">
    <property type="entry name" value="GFA DOMAIN-CONTAINING PROTEIN"/>
    <property type="match status" value="1"/>
</dbReference>